<dbReference type="Proteomes" id="UP000183954">
    <property type="component" value="Unassembled WGS sequence"/>
</dbReference>
<dbReference type="InterPro" id="IPR007721">
    <property type="entry name" value="RbsD_FucU"/>
</dbReference>
<dbReference type="PANTHER" id="PTHR37831">
    <property type="entry name" value="D-RIBOSE PYRANASE"/>
    <property type="match status" value="1"/>
</dbReference>
<evidence type="ECO:0000313" key="8">
    <source>
        <dbReference type="Proteomes" id="UP000183954"/>
    </source>
</evidence>
<dbReference type="InterPro" id="IPR023064">
    <property type="entry name" value="D-ribose_pyranase"/>
</dbReference>
<keyword evidence="8" id="KW-1185">Reference proteome</keyword>
<dbReference type="RefSeq" id="WP_073030812.1">
    <property type="nucleotide sequence ID" value="NZ_FQXJ01000012.1"/>
</dbReference>
<proteinExistence type="inferred from homology"/>
<gene>
    <name evidence="6" type="primary">rbsD</name>
    <name evidence="7" type="ORF">SAMN02746098_03301</name>
</gene>
<comment type="similarity">
    <text evidence="6">Belongs to the RbsD / FucU family. RbsD subfamily.</text>
</comment>
<feature type="binding site" evidence="6">
    <location>
        <begin position="120"/>
        <end position="122"/>
    </location>
    <ligand>
        <name>substrate</name>
    </ligand>
</feature>
<dbReference type="OrthoDB" id="9805009at2"/>
<dbReference type="EC" id="5.4.99.62" evidence="2 6"/>
<protein>
    <recommendedName>
        <fullName evidence="2 6">D-ribose pyranase</fullName>
        <ecNumber evidence="2 6">5.4.99.62</ecNumber>
    </recommendedName>
</protein>
<feature type="binding site" evidence="6">
    <location>
        <position position="28"/>
    </location>
    <ligand>
        <name>substrate</name>
    </ligand>
</feature>
<dbReference type="Pfam" id="PF05025">
    <property type="entry name" value="RbsD_FucU"/>
    <property type="match status" value="1"/>
</dbReference>
<dbReference type="NCBIfam" id="NF008761">
    <property type="entry name" value="PRK11797.1"/>
    <property type="match status" value="1"/>
</dbReference>
<dbReference type="GO" id="GO:0062193">
    <property type="term" value="F:D-ribose pyranase activity"/>
    <property type="evidence" value="ECO:0007669"/>
    <property type="project" value="UniProtKB-EC"/>
</dbReference>
<comment type="subcellular location">
    <subcellularLocation>
        <location evidence="6">Cytoplasm</location>
    </subcellularLocation>
</comment>
<keyword evidence="4 6" id="KW-0413">Isomerase</keyword>
<evidence type="ECO:0000256" key="2">
    <source>
        <dbReference type="ARBA" id="ARBA00012862"/>
    </source>
</evidence>
<dbReference type="HAMAP" id="MF_01661">
    <property type="entry name" value="D_rib_pyranase"/>
    <property type="match status" value="1"/>
</dbReference>
<sequence length="131" mass="14324">MKKIGILNSEISRVIGELGHMDRIVIADAGLPIPSHVKRIDLALKKGVPSFIETVETVLLEMCVENAFVAQEMESASAATKEELLRLLLGVQTRIVTHEELKALTQEAKAVIRTGEFTPYANVVLEAGVIF</sequence>
<reference evidence="8" key="1">
    <citation type="submission" date="2016-11" db="EMBL/GenBank/DDBJ databases">
        <authorList>
            <person name="Varghese N."/>
            <person name="Submissions S."/>
        </authorList>
    </citation>
    <scope>NUCLEOTIDE SEQUENCE [LARGE SCALE GENOMIC DNA]</scope>
    <source>
        <strain evidence="8">DSM 15449</strain>
    </source>
</reference>
<dbReference type="GO" id="GO:0016872">
    <property type="term" value="F:intramolecular lyase activity"/>
    <property type="evidence" value="ECO:0007669"/>
    <property type="project" value="UniProtKB-UniRule"/>
</dbReference>
<comment type="pathway">
    <text evidence="6">Carbohydrate metabolism; D-ribose degradation; D-ribose 5-phosphate from beta-D-ribopyranose: step 1/2.</text>
</comment>
<dbReference type="GO" id="GO:0048029">
    <property type="term" value="F:monosaccharide binding"/>
    <property type="evidence" value="ECO:0007669"/>
    <property type="project" value="InterPro"/>
</dbReference>
<evidence type="ECO:0000256" key="1">
    <source>
        <dbReference type="ARBA" id="ARBA00000223"/>
    </source>
</evidence>
<comment type="catalytic activity">
    <reaction evidence="1 6">
        <text>beta-D-ribopyranose = beta-D-ribofuranose</text>
        <dbReference type="Rhea" id="RHEA:25432"/>
        <dbReference type="ChEBI" id="CHEBI:27476"/>
        <dbReference type="ChEBI" id="CHEBI:47002"/>
        <dbReference type="EC" id="5.4.99.62"/>
    </reaction>
</comment>
<dbReference type="PANTHER" id="PTHR37831:SF1">
    <property type="entry name" value="D-RIBOSE PYRANASE"/>
    <property type="match status" value="1"/>
</dbReference>
<dbReference type="EMBL" id="FQXJ01000012">
    <property type="protein sequence ID" value="SHI24047.1"/>
    <property type="molecule type" value="Genomic_DNA"/>
</dbReference>
<dbReference type="UniPathway" id="UPA00916">
    <property type="reaction ID" value="UER00888"/>
</dbReference>
<keyword evidence="5 6" id="KW-0119">Carbohydrate metabolism</keyword>
<accession>A0A1M5ZIC6</accession>
<dbReference type="SUPFAM" id="SSF102546">
    <property type="entry name" value="RbsD-like"/>
    <property type="match status" value="1"/>
</dbReference>
<organism evidence="7 8">
    <name type="scientific">Desulfosporosinus lacus DSM 15449</name>
    <dbReference type="NCBI Taxonomy" id="1121420"/>
    <lineage>
        <taxon>Bacteria</taxon>
        <taxon>Bacillati</taxon>
        <taxon>Bacillota</taxon>
        <taxon>Clostridia</taxon>
        <taxon>Eubacteriales</taxon>
        <taxon>Desulfitobacteriaceae</taxon>
        <taxon>Desulfosporosinus</taxon>
    </lineage>
</organism>
<dbReference type="AlphaFoldDB" id="A0A1M5ZIC6"/>
<name>A0A1M5ZIC6_9FIRM</name>
<evidence type="ECO:0000256" key="4">
    <source>
        <dbReference type="ARBA" id="ARBA00023235"/>
    </source>
</evidence>
<comment type="subunit">
    <text evidence="6">Homodecamer.</text>
</comment>
<feature type="binding site" evidence="6">
    <location>
        <position position="98"/>
    </location>
    <ligand>
        <name>substrate</name>
    </ligand>
</feature>
<dbReference type="GO" id="GO:0019303">
    <property type="term" value="P:D-ribose catabolic process"/>
    <property type="evidence" value="ECO:0007669"/>
    <property type="project" value="UniProtKB-UniRule"/>
</dbReference>
<keyword evidence="3 6" id="KW-0963">Cytoplasm</keyword>
<evidence type="ECO:0000256" key="6">
    <source>
        <dbReference type="HAMAP-Rule" id="MF_01661"/>
    </source>
</evidence>
<dbReference type="STRING" id="1121420.SAMN02746098_03301"/>
<dbReference type="InterPro" id="IPR023750">
    <property type="entry name" value="RbsD-like_sf"/>
</dbReference>
<dbReference type="GO" id="GO:0005829">
    <property type="term" value="C:cytosol"/>
    <property type="evidence" value="ECO:0007669"/>
    <property type="project" value="TreeGrafter"/>
</dbReference>
<evidence type="ECO:0000256" key="3">
    <source>
        <dbReference type="ARBA" id="ARBA00022490"/>
    </source>
</evidence>
<evidence type="ECO:0000313" key="7">
    <source>
        <dbReference type="EMBL" id="SHI24047.1"/>
    </source>
</evidence>
<comment type="function">
    <text evidence="6">Catalyzes the interconversion of beta-pyran and beta-furan forms of D-ribose.</text>
</comment>
<feature type="active site" description="Proton donor" evidence="6">
    <location>
        <position position="20"/>
    </location>
</feature>
<dbReference type="Gene3D" id="3.40.1650.10">
    <property type="entry name" value="RbsD-like domain"/>
    <property type="match status" value="1"/>
</dbReference>
<evidence type="ECO:0000256" key="5">
    <source>
        <dbReference type="ARBA" id="ARBA00023277"/>
    </source>
</evidence>